<dbReference type="InterPro" id="IPR057207">
    <property type="entry name" value="FBXL15_LRR"/>
</dbReference>
<dbReference type="InterPro" id="IPR029009">
    <property type="entry name" value="ASB_dom_sf"/>
</dbReference>
<keyword evidence="4" id="KW-1185">Reference proteome</keyword>
<comment type="caution">
    <text evidence="3">The sequence shown here is derived from an EMBL/GenBank/DDBJ whole genome shotgun (WGS) entry which is preliminary data.</text>
</comment>
<evidence type="ECO:0000259" key="2">
    <source>
        <dbReference type="Pfam" id="PF25372"/>
    </source>
</evidence>
<accession>A0A2U1NCX4</accession>
<dbReference type="GO" id="GO:0031146">
    <property type="term" value="P:SCF-dependent proteasomal ubiquitin-dependent protein catabolic process"/>
    <property type="evidence" value="ECO:0007669"/>
    <property type="project" value="TreeGrafter"/>
</dbReference>
<dbReference type="InterPro" id="IPR045865">
    <property type="entry name" value="ACT-like_dom_sf"/>
</dbReference>
<dbReference type="SUPFAM" id="SSF143548">
    <property type="entry name" value="Serine metabolism enzymes domain"/>
    <property type="match status" value="1"/>
</dbReference>
<feature type="domain" description="COI1 F-box" evidence="1">
    <location>
        <begin position="2"/>
        <end position="38"/>
    </location>
</feature>
<dbReference type="EMBL" id="PKPP01003096">
    <property type="protein sequence ID" value="PWA71348.1"/>
    <property type="molecule type" value="Genomic_DNA"/>
</dbReference>
<organism evidence="3 4">
    <name type="scientific">Artemisia annua</name>
    <name type="common">Sweet wormwood</name>
    <dbReference type="NCBI Taxonomy" id="35608"/>
    <lineage>
        <taxon>Eukaryota</taxon>
        <taxon>Viridiplantae</taxon>
        <taxon>Streptophyta</taxon>
        <taxon>Embryophyta</taxon>
        <taxon>Tracheophyta</taxon>
        <taxon>Spermatophyta</taxon>
        <taxon>Magnoliopsida</taxon>
        <taxon>eudicotyledons</taxon>
        <taxon>Gunneridae</taxon>
        <taxon>Pentapetalae</taxon>
        <taxon>asterids</taxon>
        <taxon>campanulids</taxon>
        <taxon>Asterales</taxon>
        <taxon>Asteraceae</taxon>
        <taxon>Asteroideae</taxon>
        <taxon>Anthemideae</taxon>
        <taxon>Artemisiinae</taxon>
        <taxon>Artemisia</taxon>
    </lineage>
</organism>
<reference evidence="3 4" key="1">
    <citation type="journal article" date="2018" name="Mol. Plant">
        <title>The genome of Artemisia annua provides insight into the evolution of Asteraceae family and artemisinin biosynthesis.</title>
        <authorList>
            <person name="Shen Q."/>
            <person name="Zhang L."/>
            <person name="Liao Z."/>
            <person name="Wang S."/>
            <person name="Yan T."/>
            <person name="Shi P."/>
            <person name="Liu M."/>
            <person name="Fu X."/>
            <person name="Pan Q."/>
            <person name="Wang Y."/>
            <person name="Lv Z."/>
            <person name="Lu X."/>
            <person name="Zhang F."/>
            <person name="Jiang W."/>
            <person name="Ma Y."/>
            <person name="Chen M."/>
            <person name="Hao X."/>
            <person name="Li L."/>
            <person name="Tang Y."/>
            <person name="Lv G."/>
            <person name="Zhou Y."/>
            <person name="Sun X."/>
            <person name="Brodelius P.E."/>
            <person name="Rose J.K.C."/>
            <person name="Tang K."/>
        </authorList>
    </citation>
    <scope>NUCLEOTIDE SEQUENCE [LARGE SCALE GENOMIC DNA]</scope>
    <source>
        <strain evidence="4">cv. Huhao1</strain>
        <tissue evidence="3">Leaf</tissue>
    </source>
</reference>
<dbReference type="Gene3D" id="3.30.70.260">
    <property type="match status" value="1"/>
</dbReference>
<dbReference type="InterPro" id="IPR032675">
    <property type="entry name" value="LRR_dom_sf"/>
</dbReference>
<dbReference type="STRING" id="35608.A0A2U1NCX4"/>
<dbReference type="Pfam" id="PF18511">
    <property type="entry name" value="F-box_5"/>
    <property type="match status" value="1"/>
</dbReference>
<dbReference type="GO" id="GO:0019005">
    <property type="term" value="C:SCF ubiquitin ligase complex"/>
    <property type="evidence" value="ECO:0007669"/>
    <property type="project" value="TreeGrafter"/>
</dbReference>
<evidence type="ECO:0000313" key="4">
    <source>
        <dbReference type="Proteomes" id="UP000245207"/>
    </source>
</evidence>
<dbReference type="Pfam" id="PF25372">
    <property type="entry name" value="DUF7885"/>
    <property type="match status" value="1"/>
</dbReference>
<evidence type="ECO:0000259" key="1">
    <source>
        <dbReference type="Pfam" id="PF18511"/>
    </source>
</evidence>
<dbReference type="SUPFAM" id="SSF55021">
    <property type="entry name" value="ACT-like"/>
    <property type="match status" value="1"/>
</dbReference>
<protein>
    <submittedName>
        <fullName evidence="3">Uncharacterized protein</fullName>
    </submittedName>
</protein>
<dbReference type="PANTHER" id="PTHR16134:SF43">
    <property type="entry name" value="CORONATINE-INSENSITIVE PROTEIN 1"/>
    <property type="match status" value="1"/>
</dbReference>
<feature type="domain" description="F-box/LRR-repeat protein 15-like leucin rich repeat" evidence="2">
    <location>
        <begin position="301"/>
        <end position="464"/>
    </location>
</feature>
<gene>
    <name evidence="3" type="ORF">CTI12_AA132310</name>
</gene>
<evidence type="ECO:0000313" key="3">
    <source>
        <dbReference type="EMBL" id="PWA71348.1"/>
    </source>
</evidence>
<dbReference type="InterPro" id="IPR041567">
    <property type="entry name" value="COI1_F-box"/>
</dbReference>
<dbReference type="Gene3D" id="3.80.10.10">
    <property type="entry name" value="Ribonuclease Inhibitor"/>
    <property type="match status" value="1"/>
</dbReference>
<sequence length="689" mass="76350">MENVIDYVLPYIHDGDDLKSISLVSRTFYQLDCITRKHLTVHLHYAPNPSTLSKRFPFIDSLTLKGPPGSDFPQISATPWINEICAKFECLKSLHIRGLLVSDEHLALLAKTRGKDLRSLKICECRGFSENGLLHISEYCNYLTTLCLKFIDVDRAMTGEWLRELALRNTPIESLHLRLISGNYDVEILTLVAQRCSNSLVSLKVSPMPLNHLGDAFSHAVKLQDFAGAVFDEDGDYTSFKFPPSIRGLGIRDLPITSFSLLLPYVNQLRELNLTSSKSCQCFLIERCPNLEVLITDDVCGDMGLRVIGRVCKKLRKLTHYGYVTHMGLIALVQGCINLEYLDFIRLLNISNEAIECVGTHLKNLRDFRMILLNKASIDNGIRAMLKGCIKLKRLSLSLGDEEGLTDVGLGYIGKYGHNLTYLYLHCKGVSDAGLLELSKGCPKLRKLNLLGCPFSEQAVATLVFNIHSLRYVWGENGFGTTDLALTRPTFTAEVLTELIPYVTLAEKLHKLAIQLIADGSGLGSVKITYTSSIATDNLDTPLVRAMVAKGICVNEEQVFVDVSSDKPLEIIKVQIVDVESRLAGEIKVEGRVKDGVPHLTKVGALDVDVSLEGNIILCRQAPDQPNIITSVSSILDDDNVIISSMSFGRIAQRKQAVMVIGVDEKPSKKALNRIDEIPAVDEFVFLAS</sequence>
<dbReference type="InterPro" id="IPR006553">
    <property type="entry name" value="Leu-rich_rpt_Cys-con_subtyp"/>
</dbReference>
<name>A0A2U1NCX4_ARTAN</name>
<dbReference type="Proteomes" id="UP000245207">
    <property type="component" value="Unassembled WGS sequence"/>
</dbReference>
<dbReference type="Gene3D" id="1.20.1280.50">
    <property type="match status" value="1"/>
</dbReference>
<dbReference type="FunFam" id="3.30.70.260:FF:000008">
    <property type="entry name" value="D-3-phosphoglycerate dehydrogenase, chloroplastic"/>
    <property type="match status" value="1"/>
</dbReference>
<dbReference type="PANTHER" id="PTHR16134">
    <property type="entry name" value="F-BOX/TPR REPEAT PROTEIN POF3"/>
    <property type="match status" value="1"/>
</dbReference>
<dbReference type="AlphaFoldDB" id="A0A2U1NCX4"/>
<proteinExistence type="predicted"/>
<dbReference type="OrthoDB" id="550575at2759"/>
<dbReference type="SUPFAM" id="SSF52047">
    <property type="entry name" value="RNI-like"/>
    <property type="match status" value="1"/>
</dbReference>
<dbReference type="SMART" id="SM00367">
    <property type="entry name" value="LRR_CC"/>
    <property type="match status" value="6"/>
</dbReference>